<evidence type="ECO:0000256" key="4">
    <source>
        <dbReference type="PIRSR" id="PIRSR000303-1"/>
    </source>
</evidence>
<dbReference type="EMBL" id="MZGX01000002">
    <property type="protein sequence ID" value="OPX46021.1"/>
    <property type="molecule type" value="Genomic_DNA"/>
</dbReference>
<dbReference type="STRING" id="48256.CLHUN_04960"/>
<dbReference type="GO" id="GO:0034599">
    <property type="term" value="P:cellular response to oxidative stress"/>
    <property type="evidence" value="ECO:0007669"/>
    <property type="project" value="TreeGrafter"/>
</dbReference>
<dbReference type="Pfam" id="PF00255">
    <property type="entry name" value="GSHPx"/>
    <property type="match status" value="1"/>
</dbReference>
<dbReference type="PROSITE" id="PS51352">
    <property type="entry name" value="THIOREDOXIN_2"/>
    <property type="match status" value="1"/>
</dbReference>
<dbReference type="PANTHER" id="PTHR11592:SF78">
    <property type="entry name" value="GLUTATHIONE PEROXIDASE"/>
    <property type="match status" value="1"/>
</dbReference>
<evidence type="ECO:0000313" key="7">
    <source>
        <dbReference type="EMBL" id="OPX46021.1"/>
    </source>
</evidence>
<accession>A0A1V4SRV0</accession>
<dbReference type="PROSITE" id="PS00460">
    <property type="entry name" value="GLUTATHIONE_PEROXID_1"/>
    <property type="match status" value="1"/>
</dbReference>
<dbReference type="PROSITE" id="PS51355">
    <property type="entry name" value="GLUTATHIONE_PEROXID_3"/>
    <property type="match status" value="1"/>
</dbReference>
<dbReference type="InterPro" id="IPR000889">
    <property type="entry name" value="Glutathione_peroxidase"/>
</dbReference>
<comment type="caution">
    <text evidence="7">The sequence shown here is derived from an EMBL/GenBank/DDBJ whole genome shotgun (WGS) entry which is preliminary data.</text>
</comment>
<reference evidence="7 8" key="1">
    <citation type="submission" date="2017-03" db="EMBL/GenBank/DDBJ databases">
        <title>Genome sequence of Clostridium hungatei DSM 14427.</title>
        <authorList>
            <person name="Poehlein A."/>
            <person name="Daniel R."/>
        </authorList>
    </citation>
    <scope>NUCLEOTIDE SEQUENCE [LARGE SCALE GENOMIC DNA]</scope>
    <source>
        <strain evidence="7 8">DSM 14427</strain>
    </source>
</reference>
<sequence length="181" mass="20620">MNIYDFKAKTIDGREISLDKYKDKVVIIVNTASKCGFTPQYEDLQKLYDKYRDRGVEILGFPSNQFAGQEPGSDEDINNFCTLNYGVDFQMFSKLEVRGPNAHPLFEYLTGQAPFKGFDMTHSLGKKLKGLLEEKFSETLSGDSIKWNFTKFLIDRNGNVAGRYEPTTSPLDMEGEIEKLL</sequence>
<dbReference type="PIRSF" id="PIRSF000303">
    <property type="entry name" value="Glutathion_perox"/>
    <property type="match status" value="1"/>
</dbReference>
<feature type="active site" evidence="4">
    <location>
        <position position="35"/>
    </location>
</feature>
<dbReference type="Proteomes" id="UP000191554">
    <property type="component" value="Unassembled WGS sequence"/>
</dbReference>
<feature type="domain" description="Thioredoxin" evidence="6">
    <location>
        <begin position="1"/>
        <end position="181"/>
    </location>
</feature>
<dbReference type="PANTHER" id="PTHR11592">
    <property type="entry name" value="GLUTATHIONE PEROXIDASE"/>
    <property type="match status" value="1"/>
</dbReference>
<keyword evidence="3 5" id="KW-0560">Oxidoreductase</keyword>
<dbReference type="FunFam" id="3.40.30.10:FF:000010">
    <property type="entry name" value="Glutathione peroxidase"/>
    <property type="match status" value="1"/>
</dbReference>
<name>A0A1V4SRV0_RUMHU</name>
<organism evidence="7 8">
    <name type="scientific">Ruminiclostridium hungatei</name>
    <name type="common">Clostridium hungatei</name>
    <dbReference type="NCBI Taxonomy" id="48256"/>
    <lineage>
        <taxon>Bacteria</taxon>
        <taxon>Bacillati</taxon>
        <taxon>Bacillota</taxon>
        <taxon>Clostridia</taxon>
        <taxon>Eubacteriales</taxon>
        <taxon>Oscillospiraceae</taxon>
        <taxon>Ruminiclostridium</taxon>
    </lineage>
</organism>
<dbReference type="OrthoDB" id="9809733at2"/>
<evidence type="ECO:0000256" key="3">
    <source>
        <dbReference type="ARBA" id="ARBA00023002"/>
    </source>
</evidence>
<keyword evidence="8" id="KW-1185">Reference proteome</keyword>
<protein>
    <recommendedName>
        <fullName evidence="5">Glutathione peroxidase</fullName>
    </recommendedName>
</protein>
<dbReference type="RefSeq" id="WP_080062965.1">
    <property type="nucleotide sequence ID" value="NZ_MZGX01000002.1"/>
</dbReference>
<dbReference type="SUPFAM" id="SSF52833">
    <property type="entry name" value="Thioredoxin-like"/>
    <property type="match status" value="1"/>
</dbReference>
<dbReference type="InterPro" id="IPR036249">
    <property type="entry name" value="Thioredoxin-like_sf"/>
</dbReference>
<dbReference type="Gene3D" id="3.40.30.10">
    <property type="entry name" value="Glutaredoxin"/>
    <property type="match status" value="1"/>
</dbReference>
<dbReference type="InterPro" id="IPR029760">
    <property type="entry name" value="GPX_CS"/>
</dbReference>
<dbReference type="PRINTS" id="PR01011">
    <property type="entry name" value="GLUTPROXDASE"/>
</dbReference>
<evidence type="ECO:0000313" key="8">
    <source>
        <dbReference type="Proteomes" id="UP000191554"/>
    </source>
</evidence>
<dbReference type="PROSITE" id="PS00763">
    <property type="entry name" value="GLUTATHIONE_PEROXID_2"/>
    <property type="match status" value="1"/>
</dbReference>
<evidence type="ECO:0000256" key="5">
    <source>
        <dbReference type="RuleBase" id="RU000499"/>
    </source>
</evidence>
<evidence type="ECO:0000256" key="2">
    <source>
        <dbReference type="ARBA" id="ARBA00022559"/>
    </source>
</evidence>
<dbReference type="InterPro" id="IPR013766">
    <property type="entry name" value="Thioredoxin_domain"/>
</dbReference>
<dbReference type="GO" id="GO:0004601">
    <property type="term" value="F:peroxidase activity"/>
    <property type="evidence" value="ECO:0007669"/>
    <property type="project" value="UniProtKB-KW"/>
</dbReference>
<evidence type="ECO:0000256" key="1">
    <source>
        <dbReference type="ARBA" id="ARBA00006926"/>
    </source>
</evidence>
<dbReference type="InterPro" id="IPR029759">
    <property type="entry name" value="GPX_AS"/>
</dbReference>
<dbReference type="AlphaFoldDB" id="A0A1V4SRV0"/>
<dbReference type="CDD" id="cd00340">
    <property type="entry name" value="GSH_Peroxidase"/>
    <property type="match status" value="1"/>
</dbReference>
<gene>
    <name evidence="7" type="primary">gpx1</name>
    <name evidence="7" type="ORF">CLHUN_04960</name>
</gene>
<evidence type="ECO:0000259" key="6">
    <source>
        <dbReference type="PROSITE" id="PS51352"/>
    </source>
</evidence>
<keyword evidence="2 5" id="KW-0575">Peroxidase</keyword>
<proteinExistence type="inferred from homology"/>
<comment type="similarity">
    <text evidence="1 5">Belongs to the glutathione peroxidase family.</text>
</comment>